<name>A0A517YFE5_9BACT</name>
<organism evidence="1 2">
    <name type="scientific">Anatilimnocola aggregata</name>
    <dbReference type="NCBI Taxonomy" id="2528021"/>
    <lineage>
        <taxon>Bacteria</taxon>
        <taxon>Pseudomonadati</taxon>
        <taxon>Planctomycetota</taxon>
        <taxon>Planctomycetia</taxon>
        <taxon>Pirellulales</taxon>
        <taxon>Pirellulaceae</taxon>
        <taxon>Anatilimnocola</taxon>
    </lineage>
</organism>
<protein>
    <submittedName>
        <fullName evidence="1">Uncharacterized protein</fullName>
    </submittedName>
</protein>
<dbReference type="AlphaFoldDB" id="A0A517YFE5"/>
<dbReference type="Proteomes" id="UP000315017">
    <property type="component" value="Chromosome"/>
</dbReference>
<dbReference type="RefSeq" id="WP_145092048.1">
    <property type="nucleotide sequence ID" value="NZ_CP036274.1"/>
</dbReference>
<keyword evidence="2" id="KW-1185">Reference proteome</keyword>
<evidence type="ECO:0000313" key="1">
    <source>
        <dbReference type="EMBL" id="QDU28950.1"/>
    </source>
</evidence>
<dbReference type="EMBL" id="CP036274">
    <property type="protein sequence ID" value="QDU28950.1"/>
    <property type="molecule type" value="Genomic_DNA"/>
</dbReference>
<accession>A0A517YFE5</accession>
<evidence type="ECO:0000313" key="2">
    <source>
        <dbReference type="Proteomes" id="UP000315017"/>
    </source>
</evidence>
<dbReference type="KEGG" id="aagg:ETAA8_40560"/>
<proteinExistence type="predicted"/>
<reference evidence="1 2" key="1">
    <citation type="submission" date="2019-02" db="EMBL/GenBank/DDBJ databases">
        <title>Deep-cultivation of Planctomycetes and their phenomic and genomic characterization uncovers novel biology.</title>
        <authorList>
            <person name="Wiegand S."/>
            <person name="Jogler M."/>
            <person name="Boedeker C."/>
            <person name="Pinto D."/>
            <person name="Vollmers J."/>
            <person name="Rivas-Marin E."/>
            <person name="Kohn T."/>
            <person name="Peeters S.H."/>
            <person name="Heuer A."/>
            <person name="Rast P."/>
            <person name="Oberbeckmann S."/>
            <person name="Bunk B."/>
            <person name="Jeske O."/>
            <person name="Meyerdierks A."/>
            <person name="Storesund J.E."/>
            <person name="Kallscheuer N."/>
            <person name="Luecker S."/>
            <person name="Lage O.M."/>
            <person name="Pohl T."/>
            <person name="Merkel B.J."/>
            <person name="Hornburger P."/>
            <person name="Mueller R.-W."/>
            <person name="Bruemmer F."/>
            <person name="Labrenz M."/>
            <person name="Spormann A.M."/>
            <person name="Op den Camp H."/>
            <person name="Overmann J."/>
            <person name="Amann R."/>
            <person name="Jetten M.S.M."/>
            <person name="Mascher T."/>
            <person name="Medema M.H."/>
            <person name="Devos D.P."/>
            <person name="Kaster A.-K."/>
            <person name="Ovreas L."/>
            <person name="Rohde M."/>
            <person name="Galperin M.Y."/>
            <person name="Jogler C."/>
        </authorList>
    </citation>
    <scope>NUCLEOTIDE SEQUENCE [LARGE SCALE GENOMIC DNA]</scope>
    <source>
        <strain evidence="1 2">ETA_A8</strain>
    </source>
</reference>
<sequence>MTVRPFSVPTVLRSTPNELLQQCFQELGHGDSRIPWLWLKHKEIDPIQNYLDSLPLEERNAIEGVLRNVFELANEPGYRAILEAAPHCAVYNLPALVPEDLSISGRVMWVWLHQRPTFEKALIINQVEQLSWWRKRNDLPKEEPDTSPSAKRALANDISHLFKDQGRGKDCSVEVMSRDCIDYFFVHPDDFVKNVTVHDQHGKLTDEPIRQTFLVVFAYNRSQGTLETFARLPKKEKERLEWIFASNILGVNLPPHEPEPAYELDHLKDPMFLLETDAADLLSVHIRKMRLEPPNGRRTLIEINDQDSEDSIHCAIHDCLNLEYIPLERWAVSMVTICFEFRFKDGRKPGQVSVDISYPHSAGLRGIRPERLELIQKYLKRWGIERVADADEDDDDLGDQSPSSKCA</sequence>
<dbReference type="OrthoDB" id="232531at2"/>
<gene>
    <name evidence="1" type="ORF">ETAA8_40560</name>
</gene>